<reference evidence="1 2" key="1">
    <citation type="submission" date="2019-01" db="EMBL/GenBank/DDBJ databases">
        <title>Draft genome sequence of Psathyrella aberdarensis IHI B618.</title>
        <authorList>
            <person name="Buettner E."/>
            <person name="Kellner H."/>
        </authorList>
    </citation>
    <scope>NUCLEOTIDE SEQUENCE [LARGE SCALE GENOMIC DNA]</scope>
    <source>
        <strain evidence="1 2">IHI B618</strain>
    </source>
</reference>
<organism evidence="1 2">
    <name type="scientific">Candolleomyces aberdarensis</name>
    <dbReference type="NCBI Taxonomy" id="2316362"/>
    <lineage>
        <taxon>Eukaryota</taxon>
        <taxon>Fungi</taxon>
        <taxon>Dikarya</taxon>
        <taxon>Basidiomycota</taxon>
        <taxon>Agaricomycotina</taxon>
        <taxon>Agaricomycetes</taxon>
        <taxon>Agaricomycetidae</taxon>
        <taxon>Agaricales</taxon>
        <taxon>Agaricineae</taxon>
        <taxon>Psathyrellaceae</taxon>
        <taxon>Candolleomyces</taxon>
    </lineage>
</organism>
<comment type="caution">
    <text evidence="1">The sequence shown here is derived from an EMBL/GenBank/DDBJ whole genome shotgun (WGS) entry which is preliminary data.</text>
</comment>
<dbReference type="EMBL" id="SDEE01000340">
    <property type="protein sequence ID" value="RXW17441.1"/>
    <property type="molecule type" value="Genomic_DNA"/>
</dbReference>
<dbReference type="Proteomes" id="UP000290288">
    <property type="component" value="Unassembled WGS sequence"/>
</dbReference>
<sequence>MPEASLEDEVDPDDPVPIVSLDDLKLALKFVEHVRNAELEGSGLSNDTIQRLRAPVQSLLDLEEDPDLELCINLYITLGRTSQKDFNEAMNHLSVRFPDSKFLTYEACRKKVEELSGVVSLLHDMCINTCMAYTGPLSALNHCRHCGEPRYDSSKRKPTPRQQFYTIPLGPQLQGLLRSLETAKLVRYRREETERTINEYSVESEDGTQSIEPPVISDYIHGQDYLKAVISGDLQPDDLVLMLSIDGAQLYEHKASDCWIYIWVLMDLPPDMRYKKRFVMPGGFIPGPNKPKNVDSFLNCYKSGLCIIENEGISVTSHTPKPIQAQHTAIR</sequence>
<evidence type="ECO:0000313" key="2">
    <source>
        <dbReference type="Proteomes" id="UP000290288"/>
    </source>
</evidence>
<name>A0A4Q2DEP2_9AGAR</name>
<proteinExistence type="predicted"/>
<dbReference type="STRING" id="2316362.A0A4Q2DEP2"/>
<dbReference type="AlphaFoldDB" id="A0A4Q2DEP2"/>
<gene>
    <name evidence="1" type="ORF">EST38_g8410</name>
</gene>
<keyword evidence="2" id="KW-1185">Reference proteome</keyword>
<protein>
    <submittedName>
        <fullName evidence="1">Uncharacterized protein</fullName>
    </submittedName>
</protein>
<dbReference type="OrthoDB" id="3261594at2759"/>
<accession>A0A4Q2DEP2</accession>
<evidence type="ECO:0000313" key="1">
    <source>
        <dbReference type="EMBL" id="RXW17441.1"/>
    </source>
</evidence>